<dbReference type="GO" id="GO:0005886">
    <property type="term" value="C:plasma membrane"/>
    <property type="evidence" value="ECO:0007669"/>
    <property type="project" value="TreeGrafter"/>
</dbReference>
<dbReference type="Gene3D" id="1.10.4160.10">
    <property type="entry name" value="Hydantoin permease"/>
    <property type="match status" value="1"/>
</dbReference>
<protein>
    <submittedName>
        <fullName evidence="7">Purine-cytosine permease-like transporter</fullName>
    </submittedName>
</protein>
<dbReference type="Pfam" id="PF02133">
    <property type="entry name" value="Transp_cyt_pur"/>
    <property type="match status" value="1"/>
</dbReference>
<feature type="transmembrane region" description="Helical" evidence="6">
    <location>
        <begin position="168"/>
        <end position="185"/>
    </location>
</feature>
<proteinExistence type="inferred from homology"/>
<dbReference type="EMBL" id="JABDSR010000021">
    <property type="protein sequence ID" value="NMW86063.1"/>
    <property type="molecule type" value="Genomic_DNA"/>
</dbReference>
<keyword evidence="8" id="KW-1185">Reference proteome</keyword>
<feature type="transmembrane region" description="Helical" evidence="6">
    <location>
        <begin position="400"/>
        <end position="423"/>
    </location>
</feature>
<evidence type="ECO:0000256" key="3">
    <source>
        <dbReference type="ARBA" id="ARBA00022692"/>
    </source>
</evidence>
<feature type="transmembrane region" description="Helical" evidence="6">
    <location>
        <begin position="134"/>
        <end position="156"/>
    </location>
</feature>
<feature type="transmembrane region" description="Helical" evidence="6">
    <location>
        <begin position="64"/>
        <end position="86"/>
    </location>
</feature>
<dbReference type="GO" id="GO:0015209">
    <property type="term" value="F:cytosine transmembrane transporter activity"/>
    <property type="evidence" value="ECO:0007669"/>
    <property type="project" value="InterPro"/>
</dbReference>
<dbReference type="AlphaFoldDB" id="A0A848RKN5"/>
<name>A0A848RKN5_9FIRM</name>
<comment type="subcellular location">
    <subcellularLocation>
        <location evidence="1">Membrane</location>
        <topology evidence="1">Multi-pass membrane protein</topology>
    </subcellularLocation>
</comment>
<dbReference type="Proteomes" id="UP000568273">
    <property type="component" value="Unassembled WGS sequence"/>
</dbReference>
<keyword evidence="4 6" id="KW-1133">Transmembrane helix</keyword>
<comment type="similarity">
    <text evidence="2">Belongs to the purine-cytosine permease (2.A.39) family.</text>
</comment>
<sequence length="438" mass="47662">MKDLGSRIVEFMDRSEDFPTQPIPRERRKPWYSIAMVWTGIYISIAAILDGLAVISGLSFKNSVIVLIIAFFTFLALTALQGSIGTETGLSTYMIAKQSFGRRGSHVVSLISLIVNVGWFAINVRALAESVHAIWFGNIPVMCIIFGFLMIITATIGYKGIEALSMPTVIYTFGFMLYNAIRVIMQDGTDFIELMERAPIGEPVHMSVIISVLVGAMAAGAVNAPDVMRFSKKKSDNFKGLYLIGLPLAICQPICAIILALHVQSGEFATVMVQIGGVAGLIMVILGAWTSNDNALYSASLAFTEMFPKLRRWAVAITLGVIASVVAAFINIGLYANIMLAFGCFIVPVLGIMISDFFVLPRIGISSGISLQKNEIINPIAIIVWLLGGIYAFVLDFQIIPTMIPIASVVKNMIICSLVYALLMRARHGKDSKARVEA</sequence>
<gene>
    <name evidence="7" type="ORF">HKO22_10055</name>
</gene>
<dbReference type="InterPro" id="IPR001248">
    <property type="entry name" value="Pur-cyt_permease"/>
</dbReference>
<accession>A0A848RKN5</accession>
<dbReference type="PANTHER" id="PTHR30569">
    <property type="entry name" value="CYTOSINE TRANSPORTER CODB"/>
    <property type="match status" value="1"/>
</dbReference>
<dbReference type="InterPro" id="IPR030191">
    <property type="entry name" value="CodB"/>
</dbReference>
<feature type="transmembrane region" description="Helical" evidence="6">
    <location>
        <begin position="338"/>
        <end position="364"/>
    </location>
</feature>
<evidence type="ECO:0000256" key="5">
    <source>
        <dbReference type="ARBA" id="ARBA00023136"/>
    </source>
</evidence>
<evidence type="ECO:0000256" key="2">
    <source>
        <dbReference type="ARBA" id="ARBA00008974"/>
    </source>
</evidence>
<evidence type="ECO:0000313" key="8">
    <source>
        <dbReference type="Proteomes" id="UP000568273"/>
    </source>
</evidence>
<evidence type="ECO:0000256" key="6">
    <source>
        <dbReference type="SAM" id="Phobius"/>
    </source>
</evidence>
<evidence type="ECO:0000256" key="1">
    <source>
        <dbReference type="ARBA" id="ARBA00004141"/>
    </source>
</evidence>
<comment type="caution">
    <text evidence="7">The sequence shown here is derived from an EMBL/GenBank/DDBJ whole genome shotgun (WGS) entry which is preliminary data.</text>
</comment>
<feature type="transmembrane region" description="Helical" evidence="6">
    <location>
        <begin position="31"/>
        <end position="58"/>
    </location>
</feature>
<keyword evidence="5 6" id="KW-0472">Membrane</keyword>
<feature type="transmembrane region" description="Helical" evidence="6">
    <location>
        <begin position="268"/>
        <end position="289"/>
    </location>
</feature>
<dbReference type="RefSeq" id="WP_169970399.1">
    <property type="nucleotide sequence ID" value="NZ_JABDSR010000021.1"/>
</dbReference>
<dbReference type="PANTHER" id="PTHR30569:SF0">
    <property type="entry name" value="CYTOSINE PERMEASE"/>
    <property type="match status" value="1"/>
</dbReference>
<feature type="transmembrane region" description="Helical" evidence="6">
    <location>
        <begin position="107"/>
        <end position="128"/>
    </location>
</feature>
<reference evidence="7" key="1">
    <citation type="submission" date="2020-04" db="EMBL/GenBank/DDBJ databases">
        <title>Peptoniphilus sp. nov. isolated from swine feces.</title>
        <authorList>
            <person name="Ryu S.W."/>
        </authorList>
    </citation>
    <scope>NUCLEOTIDE SEQUENCE [LARGE SCALE GENOMIC DNA]</scope>
    <source>
        <strain evidence="7">AGMB00490</strain>
    </source>
</reference>
<evidence type="ECO:0000313" key="7">
    <source>
        <dbReference type="EMBL" id="NMW86063.1"/>
    </source>
</evidence>
<feature type="transmembrane region" description="Helical" evidence="6">
    <location>
        <begin position="205"/>
        <end position="228"/>
    </location>
</feature>
<evidence type="ECO:0000256" key="4">
    <source>
        <dbReference type="ARBA" id="ARBA00022989"/>
    </source>
</evidence>
<keyword evidence="3 6" id="KW-0812">Transmembrane</keyword>
<feature type="transmembrane region" description="Helical" evidence="6">
    <location>
        <begin position="310"/>
        <end position="332"/>
    </location>
</feature>
<organism evidence="7 8">
    <name type="scientific">Peptoniphilus faecalis</name>
    <dbReference type="NCBI Taxonomy" id="2731255"/>
    <lineage>
        <taxon>Bacteria</taxon>
        <taxon>Bacillati</taxon>
        <taxon>Bacillota</taxon>
        <taxon>Tissierellia</taxon>
        <taxon>Tissierellales</taxon>
        <taxon>Peptoniphilaceae</taxon>
        <taxon>Peptoniphilus</taxon>
    </lineage>
</organism>
<feature type="transmembrane region" description="Helical" evidence="6">
    <location>
        <begin position="376"/>
        <end position="394"/>
    </location>
</feature>
<feature type="transmembrane region" description="Helical" evidence="6">
    <location>
        <begin position="240"/>
        <end position="262"/>
    </location>
</feature>